<feature type="compositionally biased region" description="Gly residues" evidence="1">
    <location>
        <begin position="368"/>
        <end position="377"/>
    </location>
</feature>
<keyword evidence="2" id="KW-0472">Membrane</keyword>
<evidence type="ECO:0000259" key="3">
    <source>
        <dbReference type="Pfam" id="PF13472"/>
    </source>
</evidence>
<dbReference type="Proteomes" id="UP001595816">
    <property type="component" value="Unassembled WGS sequence"/>
</dbReference>
<evidence type="ECO:0000256" key="2">
    <source>
        <dbReference type="SAM" id="Phobius"/>
    </source>
</evidence>
<dbReference type="InterPro" id="IPR013830">
    <property type="entry name" value="SGNH_hydro"/>
</dbReference>
<feature type="transmembrane region" description="Helical" evidence="2">
    <location>
        <begin position="12"/>
        <end position="36"/>
    </location>
</feature>
<evidence type="ECO:0000313" key="4">
    <source>
        <dbReference type="EMBL" id="MFC4129875.1"/>
    </source>
</evidence>
<evidence type="ECO:0000256" key="1">
    <source>
        <dbReference type="SAM" id="MobiDB-lite"/>
    </source>
</evidence>
<organism evidence="4 5">
    <name type="scientific">Hamadaea flava</name>
    <dbReference type="NCBI Taxonomy" id="1742688"/>
    <lineage>
        <taxon>Bacteria</taxon>
        <taxon>Bacillati</taxon>
        <taxon>Actinomycetota</taxon>
        <taxon>Actinomycetes</taxon>
        <taxon>Micromonosporales</taxon>
        <taxon>Micromonosporaceae</taxon>
        <taxon>Hamadaea</taxon>
    </lineage>
</organism>
<sequence length="377" mass="39269">MSTAGKKAVKTIGRAVAYSGGFAVTAGLVAAGVMYAQAEQAKRIIPLAEAPPPRPDGRYGQRHDGPELTMVVLGDSSAAGFGVFRPRETPTALIATGLARRLSRPVVAHTFAVVGATSAQLRPQVEAALEVRAELAVILIGANDVTHAGSRATAVRYLANAVRELRAAGCQVVVGTCPDLGAVQPIRPPLRWLARHWSRQMAMAQTVAVVEAGGWTVSLGDLLGPRFAREPQRMFGSDRFHPSAEGYAIASAALLPTAIAAMHRGDARPAAQTAGKGVRSLPEAAAEAVRLPGTEVSGVSVGGRDRGPAGRWAQLRHRVWEVLRLPGEDAAARADGHRGTAAEHLAAGRTDRADPPSSRLTPDRAVVGGDGVEGQPT</sequence>
<dbReference type="Pfam" id="PF13472">
    <property type="entry name" value="Lipase_GDSL_2"/>
    <property type="match status" value="1"/>
</dbReference>
<evidence type="ECO:0000313" key="5">
    <source>
        <dbReference type="Proteomes" id="UP001595816"/>
    </source>
</evidence>
<feature type="domain" description="SGNH hydrolase-type esterase" evidence="3">
    <location>
        <begin position="72"/>
        <end position="249"/>
    </location>
</feature>
<reference evidence="5" key="1">
    <citation type="journal article" date="2019" name="Int. J. Syst. Evol. Microbiol.">
        <title>The Global Catalogue of Microorganisms (GCM) 10K type strain sequencing project: providing services to taxonomists for standard genome sequencing and annotation.</title>
        <authorList>
            <consortium name="The Broad Institute Genomics Platform"/>
            <consortium name="The Broad Institute Genome Sequencing Center for Infectious Disease"/>
            <person name="Wu L."/>
            <person name="Ma J."/>
        </authorList>
    </citation>
    <scope>NUCLEOTIDE SEQUENCE [LARGE SCALE GENOMIC DNA]</scope>
    <source>
        <strain evidence="5">CGMCC 4.7289</strain>
    </source>
</reference>
<dbReference type="GO" id="GO:0016787">
    <property type="term" value="F:hydrolase activity"/>
    <property type="evidence" value="ECO:0007669"/>
    <property type="project" value="UniProtKB-KW"/>
</dbReference>
<keyword evidence="2" id="KW-1133">Transmembrane helix</keyword>
<keyword evidence="2" id="KW-0812">Transmembrane</keyword>
<gene>
    <name evidence="4" type="ORF">ACFOZ4_04585</name>
</gene>
<dbReference type="InterPro" id="IPR036514">
    <property type="entry name" value="SGNH_hydro_sf"/>
</dbReference>
<accession>A0ABV8LHV9</accession>
<name>A0ABV8LHV9_9ACTN</name>
<dbReference type="Gene3D" id="3.40.50.1110">
    <property type="entry name" value="SGNH hydrolase"/>
    <property type="match status" value="1"/>
</dbReference>
<feature type="region of interest" description="Disordered" evidence="1">
    <location>
        <begin position="331"/>
        <end position="377"/>
    </location>
</feature>
<keyword evidence="5" id="KW-1185">Reference proteome</keyword>
<dbReference type="SUPFAM" id="SSF52266">
    <property type="entry name" value="SGNH hydrolase"/>
    <property type="match status" value="1"/>
</dbReference>
<keyword evidence="4" id="KW-0378">Hydrolase</keyword>
<feature type="compositionally biased region" description="Basic and acidic residues" evidence="1">
    <location>
        <begin position="331"/>
        <end position="341"/>
    </location>
</feature>
<comment type="caution">
    <text evidence="4">The sequence shown here is derived from an EMBL/GenBank/DDBJ whole genome shotgun (WGS) entry which is preliminary data.</text>
</comment>
<dbReference type="PANTHER" id="PTHR30383:SF5">
    <property type="entry name" value="SGNH HYDROLASE-TYPE ESTERASE DOMAIN-CONTAINING PROTEIN"/>
    <property type="match status" value="1"/>
</dbReference>
<dbReference type="CDD" id="cd01836">
    <property type="entry name" value="FeeA_FeeB_like"/>
    <property type="match status" value="1"/>
</dbReference>
<dbReference type="InterPro" id="IPR051532">
    <property type="entry name" value="Ester_Hydrolysis_Enzymes"/>
</dbReference>
<proteinExistence type="predicted"/>
<dbReference type="RefSeq" id="WP_253760114.1">
    <property type="nucleotide sequence ID" value="NZ_JAMZDZ010000001.1"/>
</dbReference>
<dbReference type="PANTHER" id="PTHR30383">
    <property type="entry name" value="THIOESTERASE 1/PROTEASE 1/LYSOPHOSPHOLIPASE L1"/>
    <property type="match status" value="1"/>
</dbReference>
<dbReference type="EMBL" id="JBHSAY010000003">
    <property type="protein sequence ID" value="MFC4129875.1"/>
    <property type="molecule type" value="Genomic_DNA"/>
</dbReference>
<protein>
    <submittedName>
        <fullName evidence="4">SGNH/GDSL hydrolase family protein</fullName>
    </submittedName>
</protein>